<dbReference type="RefSeq" id="WP_344067822.1">
    <property type="nucleotide sequence ID" value="NZ_BAAAPL010000001.1"/>
</dbReference>
<dbReference type="PANTHER" id="PTHR11895:SF76">
    <property type="entry name" value="INDOLEACETAMIDE HYDROLASE"/>
    <property type="match status" value="1"/>
</dbReference>
<keyword evidence="3" id="KW-1185">Reference proteome</keyword>
<dbReference type="EMBL" id="BAAAPL010000001">
    <property type="protein sequence ID" value="GAA1688022.1"/>
    <property type="molecule type" value="Genomic_DNA"/>
</dbReference>
<sequence>MTNELTTLSAAALSELIRTRRVSAVEVVRAHLDAIDRFNPVINAIVSMRPEEALHDARERDRQLAAGEWLGPLHGLPFAVKDLMDVAGIRTTHGSRIYADHIAEADSVISGRIRDAGAVFVGKTNVPEFGVGSHTFNDVFGATGNPYDLTRSAGGSSGGAAAAVTAGLLPVADGSDLGGSIRNPASFTNLVGLRPTAGRVASARPGNAWDPGSVLGPLARDVKDAALLLSVISAPERRAPLSIDEDPSLFRSLQPRSFHGARIALSEDLGGLPLDPEVRQATLAAARLAESLGAEVVPVELDMSEADLVFETFRSLEFLDGHGDDAARYPELVKQTLKDDISWTGSFTPALIAKAGGARTRLFRQFQALLGDYDLVLAPCVQVLPFPIEWEYPTEIDGIAMDKYYAWQRSCSRITATAMPALSMPMTFSRAGLPIGVQFVGPYRGDRLLLEYGLSWEAAVADVMARRPDLGEVAS</sequence>
<gene>
    <name evidence="2" type="ORF">GCM10009808_01250</name>
</gene>
<evidence type="ECO:0000259" key="1">
    <source>
        <dbReference type="Pfam" id="PF01425"/>
    </source>
</evidence>
<feature type="domain" description="Amidase" evidence="1">
    <location>
        <begin position="26"/>
        <end position="450"/>
    </location>
</feature>
<dbReference type="SUPFAM" id="SSF75304">
    <property type="entry name" value="Amidase signature (AS) enzymes"/>
    <property type="match status" value="1"/>
</dbReference>
<dbReference type="Pfam" id="PF01425">
    <property type="entry name" value="Amidase"/>
    <property type="match status" value="1"/>
</dbReference>
<dbReference type="InterPro" id="IPR000120">
    <property type="entry name" value="Amidase"/>
</dbReference>
<proteinExistence type="predicted"/>
<accession>A0ABP4TH48</accession>
<dbReference type="InterPro" id="IPR023631">
    <property type="entry name" value="Amidase_dom"/>
</dbReference>
<organism evidence="2 3">
    <name type="scientific">Microbacterium sediminicola</name>
    <dbReference type="NCBI Taxonomy" id="415210"/>
    <lineage>
        <taxon>Bacteria</taxon>
        <taxon>Bacillati</taxon>
        <taxon>Actinomycetota</taxon>
        <taxon>Actinomycetes</taxon>
        <taxon>Micrococcales</taxon>
        <taxon>Microbacteriaceae</taxon>
        <taxon>Microbacterium</taxon>
    </lineage>
</organism>
<dbReference type="Proteomes" id="UP001501690">
    <property type="component" value="Unassembled WGS sequence"/>
</dbReference>
<reference evidence="3" key="1">
    <citation type="journal article" date="2019" name="Int. J. Syst. Evol. Microbiol.">
        <title>The Global Catalogue of Microorganisms (GCM) 10K type strain sequencing project: providing services to taxonomists for standard genome sequencing and annotation.</title>
        <authorList>
            <consortium name="The Broad Institute Genomics Platform"/>
            <consortium name="The Broad Institute Genome Sequencing Center for Infectious Disease"/>
            <person name="Wu L."/>
            <person name="Ma J."/>
        </authorList>
    </citation>
    <scope>NUCLEOTIDE SEQUENCE [LARGE SCALE GENOMIC DNA]</scope>
    <source>
        <strain evidence="3">JCM 15577</strain>
    </source>
</reference>
<name>A0ABP4TH48_9MICO</name>
<dbReference type="PANTHER" id="PTHR11895">
    <property type="entry name" value="TRANSAMIDASE"/>
    <property type="match status" value="1"/>
</dbReference>
<evidence type="ECO:0000313" key="2">
    <source>
        <dbReference type="EMBL" id="GAA1688022.1"/>
    </source>
</evidence>
<dbReference type="Gene3D" id="3.90.1300.10">
    <property type="entry name" value="Amidase signature (AS) domain"/>
    <property type="match status" value="1"/>
</dbReference>
<dbReference type="InterPro" id="IPR036928">
    <property type="entry name" value="AS_sf"/>
</dbReference>
<evidence type="ECO:0000313" key="3">
    <source>
        <dbReference type="Proteomes" id="UP001501690"/>
    </source>
</evidence>
<protein>
    <submittedName>
        <fullName evidence="2">Amidase</fullName>
    </submittedName>
</protein>
<comment type="caution">
    <text evidence="2">The sequence shown here is derived from an EMBL/GenBank/DDBJ whole genome shotgun (WGS) entry which is preliminary data.</text>
</comment>